<evidence type="ECO:0000256" key="1">
    <source>
        <dbReference type="SAM" id="MobiDB-lite"/>
    </source>
</evidence>
<feature type="region of interest" description="Disordered" evidence="1">
    <location>
        <begin position="1"/>
        <end position="22"/>
    </location>
</feature>
<feature type="non-terminal residue" evidence="2">
    <location>
        <position position="1"/>
    </location>
</feature>
<accession>A0A1A8SBP3</accession>
<organism evidence="2">
    <name type="scientific">Nothobranchius rachovii</name>
    <name type="common">bluefin notho</name>
    <dbReference type="NCBI Taxonomy" id="451742"/>
    <lineage>
        <taxon>Eukaryota</taxon>
        <taxon>Metazoa</taxon>
        <taxon>Chordata</taxon>
        <taxon>Craniata</taxon>
        <taxon>Vertebrata</taxon>
        <taxon>Euteleostomi</taxon>
        <taxon>Actinopterygii</taxon>
        <taxon>Neopterygii</taxon>
        <taxon>Teleostei</taxon>
        <taxon>Neoteleostei</taxon>
        <taxon>Acanthomorphata</taxon>
        <taxon>Ovalentaria</taxon>
        <taxon>Atherinomorphae</taxon>
        <taxon>Cyprinodontiformes</taxon>
        <taxon>Nothobranchiidae</taxon>
        <taxon>Nothobranchius</taxon>
    </lineage>
</organism>
<sequence>KEAAKQSLKRKGTKEEPEQLRKKRKVLQDVCHALQKDADDLATKAEDKSPSLMAQLMTKSNT</sequence>
<gene>
    <name evidence="2" type="primary">Nfu_g_1_015689</name>
</gene>
<proteinExistence type="predicted"/>
<feature type="region of interest" description="Disordered" evidence="1">
    <location>
        <begin position="41"/>
        <end position="62"/>
    </location>
</feature>
<feature type="non-terminal residue" evidence="2">
    <location>
        <position position="62"/>
    </location>
</feature>
<reference evidence="2" key="2">
    <citation type="submission" date="2016-06" db="EMBL/GenBank/DDBJ databases">
        <title>The genome of a short-lived fish provides insights into sex chromosome evolution and the genetic control of aging.</title>
        <authorList>
            <person name="Reichwald K."/>
            <person name="Felder M."/>
            <person name="Petzold A."/>
            <person name="Koch P."/>
            <person name="Groth M."/>
            <person name="Platzer M."/>
        </authorList>
    </citation>
    <scope>NUCLEOTIDE SEQUENCE</scope>
    <source>
        <tissue evidence="2">Brain</tissue>
    </source>
</reference>
<evidence type="ECO:0000313" key="2">
    <source>
        <dbReference type="EMBL" id="SBS14955.1"/>
    </source>
</evidence>
<reference evidence="2" key="1">
    <citation type="submission" date="2016-05" db="EMBL/GenBank/DDBJ databases">
        <authorList>
            <person name="Lavstsen T."/>
            <person name="Jespersen J.S."/>
        </authorList>
    </citation>
    <scope>NUCLEOTIDE SEQUENCE</scope>
    <source>
        <tissue evidence="2">Brain</tissue>
    </source>
</reference>
<protein>
    <submittedName>
        <fullName evidence="2">Uncharacterized protein</fullName>
    </submittedName>
</protein>
<dbReference type="EMBL" id="HAEI01012486">
    <property type="protein sequence ID" value="SBS14955.1"/>
    <property type="molecule type" value="Transcribed_RNA"/>
</dbReference>
<dbReference type="AlphaFoldDB" id="A0A1A8SBP3"/>
<name>A0A1A8SBP3_9TELE</name>